<dbReference type="AlphaFoldDB" id="A0AAW1CVY8"/>
<keyword evidence="1" id="KW-0812">Transmembrane</keyword>
<sequence>MRGWRKEKEVQEVREAEKKRKSCLPVFCSDSSCLAVDPSKPFHYRWLVLVTIAILYNLVFMVGRAVFWELNNLNPLLWYSLDYSCDFIYLLDIVIHAHEEIQFDINIDKVSLKISALSPYLFSNVTRCDRGDEQP</sequence>
<dbReference type="GO" id="GO:0044877">
    <property type="term" value="F:protein-containing complex binding"/>
    <property type="evidence" value="ECO:0007669"/>
    <property type="project" value="TreeGrafter"/>
</dbReference>
<protein>
    <submittedName>
        <fullName evidence="2">Uncharacterized protein</fullName>
    </submittedName>
</protein>
<dbReference type="PANTHER" id="PTHR45638:SF11">
    <property type="entry name" value="CYCLIC NUCLEOTIDE-GATED CATION CHANNEL SUBUNIT A"/>
    <property type="match status" value="1"/>
</dbReference>
<accession>A0AAW1CVY8</accession>
<keyword evidence="1" id="KW-1133">Transmembrane helix</keyword>
<organism evidence="2 3">
    <name type="scientific">Rhynocoris fuscipes</name>
    <dbReference type="NCBI Taxonomy" id="488301"/>
    <lineage>
        <taxon>Eukaryota</taxon>
        <taxon>Metazoa</taxon>
        <taxon>Ecdysozoa</taxon>
        <taxon>Arthropoda</taxon>
        <taxon>Hexapoda</taxon>
        <taxon>Insecta</taxon>
        <taxon>Pterygota</taxon>
        <taxon>Neoptera</taxon>
        <taxon>Paraneoptera</taxon>
        <taxon>Hemiptera</taxon>
        <taxon>Heteroptera</taxon>
        <taxon>Panheteroptera</taxon>
        <taxon>Cimicomorpha</taxon>
        <taxon>Reduviidae</taxon>
        <taxon>Harpactorinae</taxon>
        <taxon>Harpactorini</taxon>
        <taxon>Rhynocoris</taxon>
    </lineage>
</organism>
<evidence type="ECO:0000313" key="2">
    <source>
        <dbReference type="EMBL" id="KAK9500439.1"/>
    </source>
</evidence>
<keyword evidence="1" id="KW-0472">Membrane</keyword>
<dbReference type="GO" id="GO:0005886">
    <property type="term" value="C:plasma membrane"/>
    <property type="evidence" value="ECO:0007669"/>
    <property type="project" value="TreeGrafter"/>
</dbReference>
<dbReference type="GO" id="GO:0030553">
    <property type="term" value="F:cGMP binding"/>
    <property type="evidence" value="ECO:0007669"/>
    <property type="project" value="TreeGrafter"/>
</dbReference>
<evidence type="ECO:0000256" key="1">
    <source>
        <dbReference type="SAM" id="Phobius"/>
    </source>
</evidence>
<gene>
    <name evidence="2" type="ORF">O3M35_001704</name>
</gene>
<dbReference type="Proteomes" id="UP001461498">
    <property type="component" value="Unassembled WGS sequence"/>
</dbReference>
<keyword evidence="3" id="KW-1185">Reference proteome</keyword>
<name>A0AAW1CVY8_9HEMI</name>
<dbReference type="PANTHER" id="PTHR45638">
    <property type="entry name" value="CYCLIC NUCLEOTIDE-GATED CATION CHANNEL SUBUNIT A"/>
    <property type="match status" value="1"/>
</dbReference>
<dbReference type="GO" id="GO:0005223">
    <property type="term" value="F:intracellularly cGMP-activated cation channel activity"/>
    <property type="evidence" value="ECO:0007669"/>
    <property type="project" value="TreeGrafter"/>
</dbReference>
<reference evidence="2 3" key="1">
    <citation type="submission" date="2022-12" db="EMBL/GenBank/DDBJ databases">
        <title>Chromosome-level genome assembly of true bugs.</title>
        <authorList>
            <person name="Ma L."/>
            <person name="Li H."/>
        </authorList>
    </citation>
    <scope>NUCLEOTIDE SEQUENCE [LARGE SCALE GENOMIC DNA]</scope>
    <source>
        <strain evidence="2">Lab_2022b</strain>
    </source>
</reference>
<dbReference type="GO" id="GO:0005222">
    <property type="term" value="F:intracellularly cAMP-activated cation channel activity"/>
    <property type="evidence" value="ECO:0007669"/>
    <property type="project" value="TreeGrafter"/>
</dbReference>
<dbReference type="InterPro" id="IPR050866">
    <property type="entry name" value="CNG_cation_channel"/>
</dbReference>
<feature type="transmembrane region" description="Helical" evidence="1">
    <location>
        <begin position="46"/>
        <end position="67"/>
    </location>
</feature>
<dbReference type="EMBL" id="JAPXFL010000010">
    <property type="protein sequence ID" value="KAK9500439.1"/>
    <property type="molecule type" value="Genomic_DNA"/>
</dbReference>
<evidence type="ECO:0000313" key="3">
    <source>
        <dbReference type="Proteomes" id="UP001461498"/>
    </source>
</evidence>
<proteinExistence type="predicted"/>
<comment type="caution">
    <text evidence="2">The sequence shown here is derived from an EMBL/GenBank/DDBJ whole genome shotgun (WGS) entry which is preliminary data.</text>
</comment>
<dbReference type="SUPFAM" id="SSF81324">
    <property type="entry name" value="Voltage-gated potassium channels"/>
    <property type="match status" value="1"/>
</dbReference>
<dbReference type="GO" id="GO:0017071">
    <property type="term" value="C:intracellular cyclic nucleotide activated cation channel complex"/>
    <property type="evidence" value="ECO:0007669"/>
    <property type="project" value="TreeGrafter"/>
</dbReference>